<feature type="transmembrane region" description="Helical" evidence="7">
    <location>
        <begin position="190"/>
        <end position="211"/>
    </location>
</feature>
<feature type="domain" description="Major facilitator superfamily (MFS) profile" evidence="8">
    <location>
        <begin position="21"/>
        <end position="542"/>
    </location>
</feature>
<evidence type="ECO:0000256" key="7">
    <source>
        <dbReference type="SAM" id="Phobius"/>
    </source>
</evidence>
<name>A0A839N9G4_9MICO</name>
<dbReference type="PROSITE" id="PS50850">
    <property type="entry name" value="MFS"/>
    <property type="match status" value="1"/>
</dbReference>
<feature type="transmembrane region" description="Helical" evidence="7">
    <location>
        <begin position="21"/>
        <end position="46"/>
    </location>
</feature>
<keyword evidence="6 7" id="KW-0472">Membrane</keyword>
<keyword evidence="5 7" id="KW-1133">Transmembrane helix</keyword>
<feature type="transmembrane region" description="Helical" evidence="7">
    <location>
        <begin position="58"/>
        <end position="78"/>
    </location>
</feature>
<accession>A0A839N9G4</accession>
<feature type="transmembrane region" description="Helical" evidence="7">
    <location>
        <begin position="427"/>
        <end position="446"/>
    </location>
</feature>
<keyword evidence="3" id="KW-1003">Cell membrane</keyword>
<evidence type="ECO:0000256" key="2">
    <source>
        <dbReference type="ARBA" id="ARBA00022448"/>
    </source>
</evidence>
<evidence type="ECO:0000313" key="10">
    <source>
        <dbReference type="Proteomes" id="UP000559182"/>
    </source>
</evidence>
<dbReference type="GO" id="GO:0005886">
    <property type="term" value="C:plasma membrane"/>
    <property type="evidence" value="ECO:0007669"/>
    <property type="project" value="UniProtKB-SubCell"/>
</dbReference>
<dbReference type="CDD" id="cd17321">
    <property type="entry name" value="MFS_MMR_MDR_like"/>
    <property type="match status" value="1"/>
</dbReference>
<evidence type="ECO:0000259" key="8">
    <source>
        <dbReference type="PROSITE" id="PS50850"/>
    </source>
</evidence>
<feature type="transmembrane region" description="Helical" evidence="7">
    <location>
        <begin position="116"/>
        <end position="142"/>
    </location>
</feature>
<dbReference type="SUPFAM" id="SSF103473">
    <property type="entry name" value="MFS general substrate transporter"/>
    <property type="match status" value="1"/>
</dbReference>
<keyword evidence="10" id="KW-1185">Reference proteome</keyword>
<feature type="transmembrane region" description="Helical" evidence="7">
    <location>
        <begin position="248"/>
        <end position="269"/>
    </location>
</feature>
<evidence type="ECO:0000256" key="3">
    <source>
        <dbReference type="ARBA" id="ARBA00022475"/>
    </source>
</evidence>
<gene>
    <name evidence="9" type="ORF">FHU39_001829</name>
</gene>
<sequence length="560" mass="57397">MSSMTEVPAESAAGRKLTKGTFVACVFAALVAQLGLSMPAVLQGIIQLDLNPSSTQLTWVSDAFLLPVTLLELTFGVLGDMFGRKRLLTVGSSLMVIGTVIAFLTPTGGSHGMKFVYLFGGYGLAGVGAAAMFPTSIAMLAAGTHTVKARSEVFSAWAVALTVGGFGSPVMGGLLARIHHSGGADASWRWAFAGLACFALISTVITVVGATNSSAKEGRALDIPGQILVAIGVFALVYGVIQGAEGDWTSGTVIGCFIAAVIFLVAFVFVERRTEKPLVQLELFSNRAFVVTSIVTLLAMFAYLGTAYATSIRVSAIQGHSPLFTAVAFILLNIMGAVLFPVSPFLLQRYNPGWVLALGAALIGVGDVALCLIPSTHDSLWAIAVPLLAVGAGFKTAVTSITAVSVNSVPTSRAGMASAMTSMLRDFGLSLGPAIVGAVALTKSAYEIAAKVAASPQLQDALKAFNAAPSHATGAKKAELEGAVGAVNSGPLGANGVPAPLNPLKDVAFHALSNGYALGYLICGIAALLAAVLAAVLIGGREHEERFVSTDPEPVDVAQS</sequence>
<keyword evidence="2" id="KW-0813">Transport</keyword>
<feature type="transmembrane region" description="Helical" evidence="7">
    <location>
        <begin position="154"/>
        <end position="178"/>
    </location>
</feature>
<dbReference type="GO" id="GO:0022857">
    <property type="term" value="F:transmembrane transporter activity"/>
    <property type="evidence" value="ECO:0007669"/>
    <property type="project" value="InterPro"/>
</dbReference>
<evidence type="ECO:0000256" key="5">
    <source>
        <dbReference type="ARBA" id="ARBA00022989"/>
    </source>
</evidence>
<keyword evidence="4 7" id="KW-0812">Transmembrane</keyword>
<feature type="transmembrane region" description="Helical" evidence="7">
    <location>
        <begin position="381"/>
        <end position="406"/>
    </location>
</feature>
<dbReference type="RefSeq" id="WP_221185195.1">
    <property type="nucleotide sequence ID" value="NZ_JACHVQ010000001.1"/>
</dbReference>
<dbReference type="InterPro" id="IPR011701">
    <property type="entry name" value="MFS"/>
</dbReference>
<evidence type="ECO:0000256" key="6">
    <source>
        <dbReference type="ARBA" id="ARBA00023136"/>
    </source>
</evidence>
<feature type="transmembrane region" description="Helical" evidence="7">
    <location>
        <begin position="223"/>
        <end position="242"/>
    </location>
</feature>
<feature type="transmembrane region" description="Helical" evidence="7">
    <location>
        <begin position="87"/>
        <end position="104"/>
    </location>
</feature>
<organism evidence="9 10">
    <name type="scientific">Flexivirga oryzae</name>
    <dbReference type="NCBI Taxonomy" id="1794944"/>
    <lineage>
        <taxon>Bacteria</taxon>
        <taxon>Bacillati</taxon>
        <taxon>Actinomycetota</taxon>
        <taxon>Actinomycetes</taxon>
        <taxon>Micrococcales</taxon>
        <taxon>Dermacoccaceae</taxon>
        <taxon>Flexivirga</taxon>
    </lineage>
</organism>
<dbReference type="PANTHER" id="PTHR42718">
    <property type="entry name" value="MAJOR FACILITATOR SUPERFAMILY MULTIDRUG TRANSPORTER MFSC"/>
    <property type="match status" value="1"/>
</dbReference>
<dbReference type="InterPro" id="IPR020846">
    <property type="entry name" value="MFS_dom"/>
</dbReference>
<dbReference type="InterPro" id="IPR036259">
    <property type="entry name" value="MFS_trans_sf"/>
</dbReference>
<protein>
    <submittedName>
        <fullName evidence="9">MFS family permease</fullName>
    </submittedName>
</protein>
<dbReference type="EMBL" id="JACHVQ010000001">
    <property type="protein sequence ID" value="MBB2891845.1"/>
    <property type="molecule type" value="Genomic_DNA"/>
</dbReference>
<dbReference type="Proteomes" id="UP000559182">
    <property type="component" value="Unassembled WGS sequence"/>
</dbReference>
<dbReference type="AlphaFoldDB" id="A0A839N9G4"/>
<dbReference type="Gene3D" id="1.20.1250.20">
    <property type="entry name" value="MFS general substrate transporter like domains"/>
    <property type="match status" value="2"/>
</dbReference>
<comment type="caution">
    <text evidence="9">The sequence shown here is derived from an EMBL/GenBank/DDBJ whole genome shotgun (WGS) entry which is preliminary data.</text>
</comment>
<dbReference type="Pfam" id="PF07690">
    <property type="entry name" value="MFS_1"/>
    <property type="match status" value="1"/>
</dbReference>
<reference evidence="9 10" key="1">
    <citation type="submission" date="2020-08" db="EMBL/GenBank/DDBJ databases">
        <title>Sequencing the genomes of 1000 actinobacteria strains.</title>
        <authorList>
            <person name="Klenk H.-P."/>
        </authorList>
    </citation>
    <scope>NUCLEOTIDE SEQUENCE [LARGE SCALE GENOMIC DNA]</scope>
    <source>
        <strain evidence="9 10">DSM 105369</strain>
    </source>
</reference>
<evidence type="ECO:0000256" key="1">
    <source>
        <dbReference type="ARBA" id="ARBA00004651"/>
    </source>
</evidence>
<comment type="subcellular location">
    <subcellularLocation>
        <location evidence="1">Cell membrane</location>
        <topology evidence="1">Multi-pass membrane protein</topology>
    </subcellularLocation>
</comment>
<feature type="transmembrane region" description="Helical" evidence="7">
    <location>
        <begin position="289"/>
        <end position="311"/>
    </location>
</feature>
<evidence type="ECO:0000256" key="4">
    <source>
        <dbReference type="ARBA" id="ARBA00022692"/>
    </source>
</evidence>
<proteinExistence type="predicted"/>
<dbReference type="PANTHER" id="PTHR42718:SF46">
    <property type="entry name" value="BLR6921 PROTEIN"/>
    <property type="match status" value="1"/>
</dbReference>
<feature type="transmembrane region" description="Helical" evidence="7">
    <location>
        <begin position="517"/>
        <end position="538"/>
    </location>
</feature>
<evidence type="ECO:0000313" key="9">
    <source>
        <dbReference type="EMBL" id="MBB2891845.1"/>
    </source>
</evidence>
<feature type="transmembrane region" description="Helical" evidence="7">
    <location>
        <begin position="354"/>
        <end position="375"/>
    </location>
</feature>
<feature type="transmembrane region" description="Helical" evidence="7">
    <location>
        <begin position="323"/>
        <end position="347"/>
    </location>
</feature>